<evidence type="ECO:0000313" key="3">
    <source>
        <dbReference type="EMBL" id="OUP61552.1"/>
    </source>
</evidence>
<comment type="caution">
    <text evidence="3">The sequence shown here is derived from an EMBL/GenBank/DDBJ whole genome shotgun (WGS) entry which is preliminary data.</text>
</comment>
<dbReference type="Pfam" id="PF03358">
    <property type="entry name" value="FMN_red"/>
    <property type="match status" value="1"/>
</dbReference>
<dbReference type="AlphaFoldDB" id="A0A1Y4M4E1"/>
<sequence length="239" mass="27676">MLFFFCLINKSLLAIIIRTIFEELEKEVISTELIQLPDVHIKPCRITQGKDRLACIGKDNCVFKDDDFYEIFEKIKEADGLILGSPVYGVDIGVYALSFVRWFMSEKPDQILSQVRLAPSKVDEQAGILLMNSKQEMATIALTLHAKQPKRGMIAYDKGYIEIYEYPRACKAVITYTEDNHQEMIECGDTKDALYYEITDMEQTILTNENVMHLDFTYDVMDMMSQIRESWGLKYPEEM</sequence>
<dbReference type="SUPFAM" id="SSF55347">
    <property type="entry name" value="Glyceraldehyde-3-phosphate dehydrogenase-like, C-terminal domain"/>
    <property type="match status" value="1"/>
</dbReference>
<dbReference type="PANTHER" id="PTHR22604">
    <property type="entry name" value="OXIDOREDUCTASES"/>
    <property type="match status" value="1"/>
</dbReference>
<keyword evidence="1" id="KW-0560">Oxidoreductase</keyword>
<evidence type="ECO:0000256" key="1">
    <source>
        <dbReference type="ARBA" id="ARBA00023002"/>
    </source>
</evidence>
<gene>
    <name evidence="3" type="ORF">B5F14_02885</name>
</gene>
<organism evidence="3 4">
    <name type="scientific">Faecalitalea cylindroides</name>
    <dbReference type="NCBI Taxonomy" id="39483"/>
    <lineage>
        <taxon>Bacteria</taxon>
        <taxon>Bacillati</taxon>
        <taxon>Bacillota</taxon>
        <taxon>Erysipelotrichia</taxon>
        <taxon>Erysipelotrichales</taxon>
        <taxon>Erysipelotrichaceae</taxon>
        <taxon>Faecalitalea</taxon>
    </lineage>
</organism>
<accession>A0A1Y4M4E1</accession>
<evidence type="ECO:0000259" key="2">
    <source>
        <dbReference type="Pfam" id="PF03358"/>
    </source>
</evidence>
<keyword evidence="4" id="KW-1185">Reference proteome</keyword>
<dbReference type="EMBL" id="NFKM01000003">
    <property type="protein sequence ID" value="OUP61552.1"/>
    <property type="molecule type" value="Genomic_DNA"/>
</dbReference>
<reference evidence="4" key="1">
    <citation type="submission" date="2017-04" db="EMBL/GenBank/DDBJ databases">
        <title>Function of individual gut microbiota members based on whole genome sequencing of pure cultures obtained from chicken caecum.</title>
        <authorList>
            <person name="Medvecky M."/>
            <person name="Cejkova D."/>
            <person name="Polansky O."/>
            <person name="Karasova D."/>
            <person name="Kubasova T."/>
            <person name="Cizek A."/>
            <person name="Rychlik I."/>
        </authorList>
    </citation>
    <scope>NUCLEOTIDE SEQUENCE [LARGE SCALE GENOMIC DNA]</scope>
    <source>
        <strain evidence="4">An178</strain>
    </source>
</reference>
<dbReference type="Gene3D" id="3.40.50.360">
    <property type="match status" value="1"/>
</dbReference>
<dbReference type="GO" id="GO:0016491">
    <property type="term" value="F:oxidoreductase activity"/>
    <property type="evidence" value="ECO:0007669"/>
    <property type="project" value="UniProtKB-KW"/>
</dbReference>
<protein>
    <recommendedName>
        <fullName evidence="2">NADPH-dependent FMN reductase-like domain-containing protein</fullName>
    </recommendedName>
</protein>
<name>A0A1Y4M4E1_9FIRM</name>
<feature type="domain" description="NADPH-dependent FMN reductase-like" evidence="2">
    <location>
        <begin position="15"/>
        <end position="89"/>
    </location>
</feature>
<evidence type="ECO:0000313" key="4">
    <source>
        <dbReference type="Proteomes" id="UP000195447"/>
    </source>
</evidence>
<dbReference type="SUPFAM" id="SSF52218">
    <property type="entry name" value="Flavoproteins"/>
    <property type="match status" value="1"/>
</dbReference>
<proteinExistence type="predicted"/>
<dbReference type="Proteomes" id="UP000195447">
    <property type="component" value="Unassembled WGS sequence"/>
</dbReference>
<dbReference type="Gene3D" id="3.30.360.10">
    <property type="entry name" value="Dihydrodipicolinate Reductase, domain 2"/>
    <property type="match status" value="1"/>
</dbReference>
<dbReference type="InterPro" id="IPR029039">
    <property type="entry name" value="Flavoprotein-like_sf"/>
</dbReference>
<dbReference type="PANTHER" id="PTHR22604:SF105">
    <property type="entry name" value="TRANS-1,2-DIHYDROBENZENE-1,2-DIOL DEHYDROGENASE"/>
    <property type="match status" value="1"/>
</dbReference>
<dbReference type="InterPro" id="IPR050984">
    <property type="entry name" value="Gfo/Idh/MocA_domain"/>
</dbReference>
<dbReference type="InterPro" id="IPR005025">
    <property type="entry name" value="FMN_Rdtase-like_dom"/>
</dbReference>